<gene>
    <name evidence="2" type="ORF">D2E23_0478</name>
</gene>
<evidence type="ECO:0000259" key="1">
    <source>
        <dbReference type="Pfam" id="PF12708"/>
    </source>
</evidence>
<dbReference type="AlphaFoldDB" id="A0A430FGF2"/>
<dbReference type="Proteomes" id="UP000288607">
    <property type="component" value="Unassembled WGS sequence"/>
</dbReference>
<dbReference type="InterPro" id="IPR051801">
    <property type="entry name" value="GH28_Enzymes"/>
</dbReference>
<dbReference type="InterPro" id="IPR012334">
    <property type="entry name" value="Pectin_lyas_fold"/>
</dbReference>
<comment type="caution">
    <text evidence="2">The sequence shown here is derived from an EMBL/GenBank/DDBJ whole genome shotgun (WGS) entry which is preliminary data.</text>
</comment>
<dbReference type="SUPFAM" id="SSF51126">
    <property type="entry name" value="Pectin lyase-like"/>
    <property type="match status" value="1"/>
</dbReference>
<reference evidence="2 3" key="1">
    <citation type="submission" date="2018-09" db="EMBL/GenBank/DDBJ databases">
        <title>Characterization of the phylogenetic diversity of five novel species belonging to the genus Bifidobacterium.</title>
        <authorList>
            <person name="Lugli G.A."/>
            <person name="Duranti S."/>
            <person name="Milani C."/>
        </authorList>
    </citation>
    <scope>NUCLEOTIDE SEQUENCE [LARGE SCALE GENOMIC DNA]</scope>
    <source>
        <strain evidence="2 3">2028B</strain>
    </source>
</reference>
<keyword evidence="3" id="KW-1185">Reference proteome</keyword>
<name>A0A430FGF2_9BIFI</name>
<dbReference type="OrthoDB" id="3196343at2"/>
<sequence length="62" mass="6355">MTYLITDYGAVADGVTNNRESIQSAIDAAHEAGGGRVIVPAGRFLTGALVLKSNVTLHLATG</sequence>
<dbReference type="RefSeq" id="WP_126029420.1">
    <property type="nucleotide sequence ID" value="NZ_QXGJ01000002.1"/>
</dbReference>
<dbReference type="EMBL" id="QXGJ01000002">
    <property type="protein sequence ID" value="RSX51871.1"/>
    <property type="molecule type" value="Genomic_DNA"/>
</dbReference>
<dbReference type="PANTHER" id="PTHR31339:SF9">
    <property type="entry name" value="PLASMIN AND FIBRONECTIN-BINDING PROTEIN A"/>
    <property type="match status" value="1"/>
</dbReference>
<feature type="domain" description="Rhamnogalacturonase A/B/Epimerase-like pectate lyase" evidence="1">
    <location>
        <begin position="5"/>
        <end position="57"/>
    </location>
</feature>
<dbReference type="Gene3D" id="2.160.20.10">
    <property type="entry name" value="Single-stranded right-handed beta-helix, Pectin lyase-like"/>
    <property type="match status" value="1"/>
</dbReference>
<accession>A0A430FGF2</accession>
<protein>
    <submittedName>
        <fullName evidence="2">Exo-poly-alpha-D-galacturonosidase</fullName>
    </submittedName>
</protein>
<dbReference type="InterPro" id="IPR024535">
    <property type="entry name" value="RHGA/B-epi-like_pectate_lyase"/>
</dbReference>
<dbReference type="PANTHER" id="PTHR31339">
    <property type="entry name" value="PECTIN LYASE-RELATED"/>
    <property type="match status" value="1"/>
</dbReference>
<evidence type="ECO:0000313" key="3">
    <source>
        <dbReference type="Proteomes" id="UP000288607"/>
    </source>
</evidence>
<dbReference type="Pfam" id="PF12708">
    <property type="entry name" value="Pect-lyase_RHGA_epim"/>
    <property type="match status" value="1"/>
</dbReference>
<dbReference type="InterPro" id="IPR011050">
    <property type="entry name" value="Pectin_lyase_fold/virulence"/>
</dbReference>
<proteinExistence type="predicted"/>
<organism evidence="2 3">
    <name type="scientific">Bifidobacterium callimiconis</name>
    <dbReference type="NCBI Taxonomy" id="2306973"/>
    <lineage>
        <taxon>Bacteria</taxon>
        <taxon>Bacillati</taxon>
        <taxon>Actinomycetota</taxon>
        <taxon>Actinomycetes</taxon>
        <taxon>Bifidobacteriales</taxon>
        <taxon>Bifidobacteriaceae</taxon>
        <taxon>Bifidobacterium</taxon>
    </lineage>
</organism>
<evidence type="ECO:0000313" key="2">
    <source>
        <dbReference type="EMBL" id="RSX51871.1"/>
    </source>
</evidence>